<feature type="coiled-coil region" evidence="1">
    <location>
        <begin position="54"/>
        <end position="90"/>
    </location>
</feature>
<proteinExistence type="predicted"/>
<evidence type="ECO:0000313" key="3">
    <source>
        <dbReference type="EMBL" id="KAA1154263.1"/>
    </source>
</evidence>
<feature type="transmembrane region" description="Helical" evidence="2">
    <location>
        <begin position="6"/>
        <end position="26"/>
    </location>
</feature>
<evidence type="ECO:0000256" key="2">
    <source>
        <dbReference type="SAM" id="Phobius"/>
    </source>
</evidence>
<comment type="caution">
    <text evidence="3">The sequence shown here is derived from an EMBL/GenBank/DDBJ whole genome shotgun (WGS) entry which is preliminary data.</text>
</comment>
<accession>A0ABQ6RGP6</accession>
<evidence type="ECO:0008006" key="5">
    <source>
        <dbReference type="Google" id="ProtNLM"/>
    </source>
</evidence>
<dbReference type="EMBL" id="SEUJ01000072">
    <property type="protein sequence ID" value="KAA1154263.1"/>
    <property type="molecule type" value="Genomic_DNA"/>
</dbReference>
<dbReference type="Proteomes" id="UP000322915">
    <property type="component" value="Unassembled WGS sequence"/>
</dbReference>
<dbReference type="RefSeq" id="WP_149606171.1">
    <property type="nucleotide sequence ID" value="NZ_SEUJ01000072.1"/>
</dbReference>
<evidence type="ECO:0000313" key="4">
    <source>
        <dbReference type="Proteomes" id="UP000322915"/>
    </source>
</evidence>
<evidence type="ECO:0000256" key="1">
    <source>
        <dbReference type="SAM" id="Coils"/>
    </source>
</evidence>
<protein>
    <recommendedName>
        <fullName evidence="5">Chromosome partitioning protein ParA</fullName>
    </recommendedName>
</protein>
<keyword evidence="2" id="KW-0472">Membrane</keyword>
<keyword evidence="2" id="KW-0812">Transmembrane</keyword>
<keyword evidence="4" id="KW-1185">Reference proteome</keyword>
<gene>
    <name evidence="3" type="ORF">EU509_12115</name>
</gene>
<reference evidence="3 4" key="1">
    <citation type="submission" date="2019-01" db="EMBL/GenBank/DDBJ databases">
        <title>Genome sequences of marine Pseudoalteromonas species.</title>
        <authorList>
            <person name="Boraston A.B."/>
            <person name="Hehemann J.-H."/>
            <person name="Vickers C.J."/>
            <person name="Salama-Alber O."/>
            <person name="Abe K."/>
            <person name="Hettle A.J."/>
        </authorList>
    </citation>
    <scope>NUCLEOTIDE SEQUENCE [LARGE SCALE GENOMIC DNA]</scope>
    <source>
        <strain evidence="3 4">PS47</strain>
    </source>
</reference>
<sequence>MTDLVMEVITSITMSTVVTGGLVFLVKNYLSDKIKNSIAYEYALKLDAHKDELQRNASNELELLKAELKLNELKQNIKLSSLQEKQAEAVEIFHYQLLDLFDALNDYTTVAQARTGDEKEAKRTIVADKHDEIKLTLRNKALYIHEQLYSEIESTLSKIHETAIEFMEGVEREYSSEMLDKWDEIHTKVNVDINKTIKSLENEFRVLLGAS</sequence>
<name>A0ABQ6RGP6_9GAMM</name>
<keyword evidence="1" id="KW-0175">Coiled coil</keyword>
<keyword evidence="2" id="KW-1133">Transmembrane helix</keyword>
<organism evidence="3 4">
    <name type="scientific">Pseudoalteromonas fuliginea</name>
    <dbReference type="NCBI Taxonomy" id="1872678"/>
    <lineage>
        <taxon>Bacteria</taxon>
        <taxon>Pseudomonadati</taxon>
        <taxon>Pseudomonadota</taxon>
        <taxon>Gammaproteobacteria</taxon>
        <taxon>Alteromonadales</taxon>
        <taxon>Pseudoalteromonadaceae</taxon>
        <taxon>Pseudoalteromonas</taxon>
    </lineage>
</organism>